<dbReference type="Proteomes" id="UP001164746">
    <property type="component" value="Chromosome 15"/>
</dbReference>
<evidence type="ECO:0000313" key="1">
    <source>
        <dbReference type="EMBL" id="WAR27452.1"/>
    </source>
</evidence>
<name>A0ABY7G0N4_MYAAR</name>
<reference evidence="1" key="1">
    <citation type="submission" date="2022-11" db="EMBL/GenBank/DDBJ databases">
        <title>Centuries of genome instability and evolution in soft-shell clam transmissible cancer (bioRxiv).</title>
        <authorList>
            <person name="Hart S.F.M."/>
            <person name="Yonemitsu M.A."/>
            <person name="Giersch R.M."/>
            <person name="Beal B.F."/>
            <person name="Arriagada G."/>
            <person name="Davis B.W."/>
            <person name="Ostrander E.A."/>
            <person name="Goff S.P."/>
            <person name="Metzger M.J."/>
        </authorList>
    </citation>
    <scope>NUCLEOTIDE SEQUENCE</scope>
    <source>
        <strain evidence="1">MELC-2E11</strain>
        <tissue evidence="1">Siphon/mantle</tissue>
    </source>
</reference>
<sequence length="110" mass="13155">MQQAREKQRLDRLQKQKYHFDIVVCWRSEKVASRKKLRKLYITKQSTKLMRRQPSWLPTRFLLQCLSEIEALNGNSLVCLSWTPELSTDVFRIERNKAIQEGIQTSRTFV</sequence>
<gene>
    <name evidence="1" type="ORF">MAR_013156</name>
</gene>
<keyword evidence="2" id="KW-1185">Reference proteome</keyword>
<evidence type="ECO:0000313" key="2">
    <source>
        <dbReference type="Proteomes" id="UP001164746"/>
    </source>
</evidence>
<accession>A0ABY7G0N4</accession>
<proteinExistence type="predicted"/>
<protein>
    <recommendedName>
        <fullName evidence="3">Ribosomal protein S14</fullName>
    </recommendedName>
</protein>
<evidence type="ECO:0008006" key="3">
    <source>
        <dbReference type="Google" id="ProtNLM"/>
    </source>
</evidence>
<organism evidence="1 2">
    <name type="scientific">Mya arenaria</name>
    <name type="common">Soft-shell clam</name>
    <dbReference type="NCBI Taxonomy" id="6604"/>
    <lineage>
        <taxon>Eukaryota</taxon>
        <taxon>Metazoa</taxon>
        <taxon>Spiralia</taxon>
        <taxon>Lophotrochozoa</taxon>
        <taxon>Mollusca</taxon>
        <taxon>Bivalvia</taxon>
        <taxon>Autobranchia</taxon>
        <taxon>Heteroconchia</taxon>
        <taxon>Euheterodonta</taxon>
        <taxon>Imparidentia</taxon>
        <taxon>Neoheterodontei</taxon>
        <taxon>Myida</taxon>
        <taxon>Myoidea</taxon>
        <taxon>Myidae</taxon>
        <taxon>Mya</taxon>
    </lineage>
</organism>
<dbReference type="EMBL" id="CP111026">
    <property type="protein sequence ID" value="WAR27452.1"/>
    <property type="molecule type" value="Genomic_DNA"/>
</dbReference>